<dbReference type="PANTHER" id="PTHR42754">
    <property type="entry name" value="ENDOGLUCANASE"/>
    <property type="match status" value="1"/>
</dbReference>
<dbReference type="RefSeq" id="WP_345138817.1">
    <property type="nucleotide sequence ID" value="NZ_BAABDU010000001.1"/>
</dbReference>
<organism evidence="2 3">
    <name type="scientific">Flavobacterium ginsengiterrae</name>
    <dbReference type="NCBI Taxonomy" id="871695"/>
    <lineage>
        <taxon>Bacteria</taxon>
        <taxon>Pseudomonadati</taxon>
        <taxon>Bacteroidota</taxon>
        <taxon>Flavobacteriia</taxon>
        <taxon>Flavobacteriales</taxon>
        <taxon>Flavobacteriaceae</taxon>
        <taxon>Flavobacterium</taxon>
    </lineage>
</organism>
<dbReference type="PROSITE" id="PS51257">
    <property type="entry name" value="PROKAR_LIPOPROTEIN"/>
    <property type="match status" value="1"/>
</dbReference>
<accession>A0ABP7G358</accession>
<dbReference type="PANTHER" id="PTHR42754:SF1">
    <property type="entry name" value="LIPOPROTEIN"/>
    <property type="match status" value="1"/>
</dbReference>
<protein>
    <recommendedName>
        <fullName evidence="4">Bulb-type lectin domain-containing protein</fullName>
    </recommendedName>
</protein>
<evidence type="ECO:0000313" key="3">
    <source>
        <dbReference type="Proteomes" id="UP001500748"/>
    </source>
</evidence>
<sequence length="412" mass="46594">MRIFKFHFSLILLFAYILTFSSCASDDNLEKSTVQPETPSPQIPHKLEFSYQTIFNDKQIQKLVKTNDNGYIGIFTDTDYINPDYIVIKFDINFNIIWEKRYGGRKKDYPNSIIQDKNGDYIIIGRSESNDGDLSENYGNFDLWLCKIDKNGDLLWQKSYGGSKDDLFQDIQPDGNGFVLIGMSNSNDHDFPANRGSFDSWLIKINKDGIIENKVNLGTNLDDYGSQLIPFNDNFIALISSVGNSSYQSIIQLSSNGQIIWKTQLNDLNSGAMALTQTGDILVVNNSAKDYILYRLSSNGAIKLRQNITFYDKYKKQPFTKSIIESKDGGVIIAGELGGGNYSDAIFFRTNSDFSSLISKHIIGNDMDLVANIIPLQNYNYIIPIMTSSTDLPMERDKNIFISTMFLSIIED</sequence>
<gene>
    <name evidence="2" type="ORF">GCM10022423_01170</name>
</gene>
<evidence type="ECO:0008006" key="4">
    <source>
        <dbReference type="Google" id="ProtNLM"/>
    </source>
</evidence>
<feature type="chain" id="PRO_5047206995" description="Bulb-type lectin domain-containing protein" evidence="1">
    <location>
        <begin position="25"/>
        <end position="412"/>
    </location>
</feature>
<proteinExistence type="predicted"/>
<evidence type="ECO:0000313" key="2">
    <source>
        <dbReference type="EMBL" id="GAA3755086.1"/>
    </source>
</evidence>
<dbReference type="InterPro" id="IPR011047">
    <property type="entry name" value="Quinoprotein_ADH-like_sf"/>
</dbReference>
<feature type="signal peptide" evidence="1">
    <location>
        <begin position="1"/>
        <end position="24"/>
    </location>
</feature>
<name>A0ABP7G358_9FLAO</name>
<dbReference type="Proteomes" id="UP001500748">
    <property type="component" value="Unassembled WGS sequence"/>
</dbReference>
<keyword evidence="1" id="KW-0732">Signal</keyword>
<dbReference type="SUPFAM" id="SSF50998">
    <property type="entry name" value="Quinoprotein alcohol dehydrogenase-like"/>
    <property type="match status" value="1"/>
</dbReference>
<evidence type="ECO:0000256" key="1">
    <source>
        <dbReference type="SAM" id="SignalP"/>
    </source>
</evidence>
<comment type="caution">
    <text evidence="2">The sequence shown here is derived from an EMBL/GenBank/DDBJ whole genome shotgun (WGS) entry which is preliminary data.</text>
</comment>
<reference evidence="3" key="1">
    <citation type="journal article" date="2019" name="Int. J. Syst. Evol. Microbiol.">
        <title>The Global Catalogue of Microorganisms (GCM) 10K type strain sequencing project: providing services to taxonomists for standard genome sequencing and annotation.</title>
        <authorList>
            <consortium name="The Broad Institute Genomics Platform"/>
            <consortium name="The Broad Institute Genome Sequencing Center for Infectious Disease"/>
            <person name="Wu L."/>
            <person name="Ma J."/>
        </authorList>
    </citation>
    <scope>NUCLEOTIDE SEQUENCE [LARGE SCALE GENOMIC DNA]</scope>
    <source>
        <strain evidence="3">JCM 17337</strain>
    </source>
</reference>
<dbReference type="EMBL" id="BAABDU010000001">
    <property type="protein sequence ID" value="GAA3755086.1"/>
    <property type="molecule type" value="Genomic_DNA"/>
</dbReference>
<keyword evidence="3" id="KW-1185">Reference proteome</keyword>